<dbReference type="Proteomes" id="UP001046870">
    <property type="component" value="Chromosome 10"/>
</dbReference>
<dbReference type="PANTHER" id="PTHR14477">
    <property type="entry name" value="CUB DOMAIN-CONTAINING PROTEIN 1"/>
    <property type="match status" value="1"/>
</dbReference>
<keyword evidence="2" id="KW-0812">Transmembrane</keyword>
<evidence type="ECO:0000256" key="1">
    <source>
        <dbReference type="SAM" id="MobiDB-lite"/>
    </source>
</evidence>
<evidence type="ECO:0000259" key="6">
    <source>
        <dbReference type="Pfam" id="PF23668"/>
    </source>
</evidence>
<feature type="signal peptide" evidence="3">
    <location>
        <begin position="1"/>
        <end position="26"/>
    </location>
</feature>
<feature type="compositionally biased region" description="Polar residues" evidence="1">
    <location>
        <begin position="815"/>
        <end position="828"/>
    </location>
</feature>
<evidence type="ECO:0000259" key="4">
    <source>
        <dbReference type="Pfam" id="PF23665"/>
    </source>
</evidence>
<feature type="domain" description="CDCP1 third and sixth CUB" evidence="4">
    <location>
        <begin position="522"/>
        <end position="635"/>
    </location>
</feature>
<dbReference type="InterPro" id="IPR038811">
    <property type="entry name" value="CDCP1"/>
</dbReference>
<dbReference type="OrthoDB" id="8960034at2759"/>
<sequence length="837" mass="92772">MQFSISHSALKVFGIVLSMLLHTSESRTLTLTPDQGTTITISRRVSGSKCTVCTVEGPKQQCYTAVTLTGTTTVEFKCSHPEQLFRVDIHVDIACTEKSCSRDIVQGESLPFLDFNRTFTWDLKTDHSRSFEVAFSEVGMRQILPSEKCPDQHTYTFTVYQATGPATIGTFCRNGSITTILALSKARVLLEVPGGRKLDPAVYNVSVGTEIKTFAVVEVALPRGSSAADFFSPNYPNSFPDDDLMTWDFELLPRHFATVHFLNYTKPECMKKDAVVEYHRPGKFTIVKELEDPQPTGRQGDFSLFLRNCEMERGTNASGLSLHFQVSVARSRPEFCTVDLRTEKGLVLHIEKDAKSNCELKQDSVIQDKITVSSGKATLSFQDCLSKDLNLTISKTIECLQWEKCPVGQVPLAVPALETCLPKPLRKITWHLQAPDGGTVELLPSSGSLRQSLPGQRCNSSFSLTVAEDSGVTVGSFCPLGPIRKVQIHGSVSITVTPTGSKDLSQASKPFFNISFSKEIRERYMFTVSPEKDTSMILGTPSWPAGMKSSSTVSWLVSVPPEYQAELVFTDISQPKCRNGHTSIKVQTLGSKEEMFSRREDEKAEVKLTVPESFYLNMSNCQPENGEFNVLSQITLQKKTSLLLGIILGTVGALLLLMLIVLIIVCVVIRKKKRQMAHAVSIYNPNGNTYLPGHPLFPKTRADNESHIYASIDDTMVYGHLLQESSYPVPMNSYHGTPQVDIYRSFTGPVEAPPPPLPHDRVMKPHTEIENPEVDVYRPFVDPSESVLPVPHHPVSHEDSMGIEDMVDNELYTSNGKTSLPHALTNSEQRAEQKHAA</sequence>
<feature type="domain" description="CDCP1 third and sixth CUB" evidence="4">
    <location>
        <begin position="218"/>
        <end position="320"/>
    </location>
</feature>
<evidence type="ECO:0000313" key="7">
    <source>
        <dbReference type="EMBL" id="KAG7469869.1"/>
    </source>
</evidence>
<keyword evidence="2" id="KW-1133">Transmembrane helix</keyword>
<accession>A0A9D3PVX8</accession>
<reference evidence="7" key="1">
    <citation type="submission" date="2021-01" db="EMBL/GenBank/DDBJ databases">
        <authorList>
            <person name="Zahm M."/>
            <person name="Roques C."/>
            <person name="Cabau C."/>
            <person name="Klopp C."/>
            <person name="Donnadieu C."/>
            <person name="Jouanno E."/>
            <person name="Lampietro C."/>
            <person name="Louis A."/>
            <person name="Herpin A."/>
            <person name="Echchiki A."/>
            <person name="Berthelot C."/>
            <person name="Parey E."/>
            <person name="Roest-Crollius H."/>
            <person name="Braasch I."/>
            <person name="Postlethwait J."/>
            <person name="Bobe J."/>
            <person name="Montfort J."/>
            <person name="Bouchez O."/>
            <person name="Begum T."/>
            <person name="Mejri S."/>
            <person name="Adams A."/>
            <person name="Chen W.-J."/>
            <person name="Guiguen Y."/>
        </authorList>
    </citation>
    <scope>NUCLEOTIDE SEQUENCE</scope>
    <source>
        <strain evidence="7">YG-15Mar2019-1</strain>
        <tissue evidence="7">Brain</tissue>
    </source>
</reference>
<dbReference type="InterPro" id="IPR056266">
    <property type="entry name" value="CDCP1_CUB_3rd_6th"/>
</dbReference>
<comment type="caution">
    <text evidence="7">The sequence shown here is derived from an EMBL/GenBank/DDBJ whole genome shotgun (WGS) entry which is preliminary data.</text>
</comment>
<feature type="region of interest" description="Disordered" evidence="1">
    <location>
        <begin position="815"/>
        <end position="837"/>
    </location>
</feature>
<dbReference type="Pfam" id="PF23668">
    <property type="entry name" value="CUB_CDCP1_2"/>
    <property type="match status" value="2"/>
</dbReference>
<name>A0A9D3PVX8_MEGAT</name>
<feature type="domain" description="CDCP1 second and fifth CUB" evidence="6">
    <location>
        <begin position="414"/>
        <end position="506"/>
    </location>
</feature>
<evidence type="ECO:0000313" key="8">
    <source>
        <dbReference type="Proteomes" id="UP001046870"/>
    </source>
</evidence>
<evidence type="ECO:0000256" key="2">
    <source>
        <dbReference type="SAM" id="Phobius"/>
    </source>
</evidence>
<keyword evidence="8" id="KW-1185">Reference proteome</keyword>
<dbReference type="PANTHER" id="PTHR14477:SF1">
    <property type="entry name" value="CUB DOMAIN-CONTAINING PROTEIN 1"/>
    <property type="match status" value="1"/>
</dbReference>
<feature type="chain" id="PRO_5038712782" description="CUB domain-containing protein 1-like" evidence="3">
    <location>
        <begin position="27"/>
        <end position="837"/>
    </location>
</feature>
<feature type="domain" description="CDCP1 first CUB" evidence="5">
    <location>
        <begin position="27"/>
        <end position="95"/>
    </location>
</feature>
<evidence type="ECO:0000259" key="5">
    <source>
        <dbReference type="Pfam" id="PF23667"/>
    </source>
</evidence>
<gene>
    <name evidence="7" type="ORF">MATL_G00133440</name>
</gene>
<dbReference type="InterPro" id="IPR056269">
    <property type="entry name" value="CUB_CDCP1_2nd_5th"/>
</dbReference>
<dbReference type="InterPro" id="IPR056268">
    <property type="entry name" value="CUB_CDCP1_1st"/>
</dbReference>
<feature type="domain" description="CDCP1 second and fifth CUB" evidence="6">
    <location>
        <begin position="103"/>
        <end position="208"/>
    </location>
</feature>
<feature type="transmembrane region" description="Helical" evidence="2">
    <location>
        <begin position="642"/>
        <end position="669"/>
    </location>
</feature>
<organism evidence="7 8">
    <name type="scientific">Megalops atlanticus</name>
    <name type="common">Tarpon</name>
    <name type="synonym">Clupea gigantea</name>
    <dbReference type="NCBI Taxonomy" id="7932"/>
    <lineage>
        <taxon>Eukaryota</taxon>
        <taxon>Metazoa</taxon>
        <taxon>Chordata</taxon>
        <taxon>Craniata</taxon>
        <taxon>Vertebrata</taxon>
        <taxon>Euteleostomi</taxon>
        <taxon>Actinopterygii</taxon>
        <taxon>Neopterygii</taxon>
        <taxon>Teleostei</taxon>
        <taxon>Elopiformes</taxon>
        <taxon>Megalopidae</taxon>
        <taxon>Megalops</taxon>
    </lineage>
</organism>
<keyword evidence="2" id="KW-0472">Membrane</keyword>
<dbReference type="Pfam" id="PF23667">
    <property type="entry name" value="CUB_CDCP1_1"/>
    <property type="match status" value="1"/>
</dbReference>
<evidence type="ECO:0000256" key="3">
    <source>
        <dbReference type="SAM" id="SignalP"/>
    </source>
</evidence>
<protein>
    <recommendedName>
        <fullName evidence="9">CUB domain-containing protein 1-like</fullName>
    </recommendedName>
</protein>
<proteinExistence type="predicted"/>
<dbReference type="EMBL" id="JAFDVH010000010">
    <property type="protein sequence ID" value="KAG7469869.1"/>
    <property type="molecule type" value="Genomic_DNA"/>
</dbReference>
<evidence type="ECO:0008006" key="9">
    <source>
        <dbReference type="Google" id="ProtNLM"/>
    </source>
</evidence>
<dbReference type="Pfam" id="PF23665">
    <property type="entry name" value="CDCP1_CUB_6"/>
    <property type="match status" value="2"/>
</dbReference>
<keyword evidence="3" id="KW-0732">Signal</keyword>
<dbReference type="AlphaFoldDB" id="A0A9D3PVX8"/>